<evidence type="ECO:0000313" key="2">
    <source>
        <dbReference type="EMBL" id="CAB4622581.1"/>
    </source>
</evidence>
<dbReference type="Gene3D" id="3.10.180.10">
    <property type="entry name" value="2,3-Dihydroxybiphenyl 1,2-Dioxygenase, domain 1"/>
    <property type="match status" value="1"/>
</dbReference>
<dbReference type="SUPFAM" id="SSF54593">
    <property type="entry name" value="Glyoxalase/Bleomycin resistance protein/Dihydroxybiphenyl dioxygenase"/>
    <property type="match status" value="1"/>
</dbReference>
<evidence type="ECO:0000259" key="1">
    <source>
        <dbReference type="PROSITE" id="PS51819"/>
    </source>
</evidence>
<gene>
    <name evidence="2" type="ORF">UFOPK1961_00176</name>
    <name evidence="3" type="ORF">UFOPK3364_00483</name>
</gene>
<organism evidence="3">
    <name type="scientific">freshwater metagenome</name>
    <dbReference type="NCBI Taxonomy" id="449393"/>
    <lineage>
        <taxon>unclassified sequences</taxon>
        <taxon>metagenomes</taxon>
        <taxon>ecological metagenomes</taxon>
    </lineage>
</organism>
<dbReference type="EMBL" id="CAEZVJ010000010">
    <property type="protein sequence ID" value="CAB4622581.1"/>
    <property type="molecule type" value="Genomic_DNA"/>
</dbReference>
<proteinExistence type="predicted"/>
<sequence length="134" mass="14763">MTNSPEFRRGGVILAVESVSRSTTFYSENLGFSVEQTFEAPDYAILHLNQMRLSFAEKGTEADDIPGHFHYPPSDVTNQPTMLVVEVANCDTVHAALHAAGVTIASEVFRPPWGGGRFFIIDPDGYLIEIEEMA</sequence>
<protein>
    <submittedName>
        <fullName evidence="3">Unannotated protein</fullName>
    </submittedName>
</protein>
<accession>A0A6J7DED7</accession>
<dbReference type="InterPro" id="IPR029068">
    <property type="entry name" value="Glyas_Bleomycin-R_OHBP_Dase"/>
</dbReference>
<dbReference type="InterPro" id="IPR004360">
    <property type="entry name" value="Glyas_Fos-R_dOase_dom"/>
</dbReference>
<dbReference type="PROSITE" id="PS51819">
    <property type="entry name" value="VOC"/>
    <property type="match status" value="1"/>
</dbReference>
<reference evidence="3" key="1">
    <citation type="submission" date="2020-05" db="EMBL/GenBank/DDBJ databases">
        <authorList>
            <person name="Chiriac C."/>
            <person name="Salcher M."/>
            <person name="Ghai R."/>
            <person name="Kavagutti S V."/>
        </authorList>
    </citation>
    <scope>NUCLEOTIDE SEQUENCE</scope>
</reference>
<dbReference type="Pfam" id="PF00903">
    <property type="entry name" value="Glyoxalase"/>
    <property type="match status" value="1"/>
</dbReference>
<dbReference type="AlphaFoldDB" id="A0A6J7DED7"/>
<dbReference type="InterPro" id="IPR037523">
    <property type="entry name" value="VOC_core"/>
</dbReference>
<name>A0A6J7DED7_9ZZZZ</name>
<feature type="domain" description="VOC" evidence="1">
    <location>
        <begin position="8"/>
        <end position="133"/>
    </location>
</feature>
<dbReference type="EMBL" id="CAFBLO010000034">
    <property type="protein sequence ID" value="CAB4865553.1"/>
    <property type="molecule type" value="Genomic_DNA"/>
</dbReference>
<evidence type="ECO:0000313" key="3">
    <source>
        <dbReference type="EMBL" id="CAB4865553.1"/>
    </source>
</evidence>